<dbReference type="AlphaFoldDB" id="A0A1I5HEL1"/>
<name>A0A1I5HEL1_9FIRM</name>
<protein>
    <submittedName>
        <fullName evidence="1">Uncharacterized protein</fullName>
    </submittedName>
</protein>
<keyword evidence="2" id="KW-1185">Reference proteome</keyword>
<evidence type="ECO:0000313" key="2">
    <source>
        <dbReference type="Proteomes" id="UP000198806"/>
    </source>
</evidence>
<dbReference type="OrthoDB" id="2002481at2"/>
<organism evidence="1 2">
    <name type="scientific">Anaerocolumna aminovalerica</name>
    <dbReference type="NCBI Taxonomy" id="1527"/>
    <lineage>
        <taxon>Bacteria</taxon>
        <taxon>Bacillati</taxon>
        <taxon>Bacillota</taxon>
        <taxon>Clostridia</taxon>
        <taxon>Lachnospirales</taxon>
        <taxon>Lachnospiraceae</taxon>
        <taxon>Anaerocolumna</taxon>
    </lineage>
</organism>
<sequence>MCITEDKLVESYGKATPRERFRLIYKNYSIFPQLVDCYETGLFNRILFEVEYNRRKKNDDDLGVRIQTSHRSDPTAAKAIEHIMIRDAIEECNFSGNILKETDDPEKHKRDILTIHMMRREYEVFDTSLKALPLAEFKITYSHLHDGRKLVEIAEEEDKAYQTILNIVSKTRKKLEGKTIAFFRETIQEG</sequence>
<gene>
    <name evidence="1" type="ORF">SAMN04489757_1294</name>
</gene>
<dbReference type="STRING" id="1527.SAMN04489757_1294"/>
<dbReference type="RefSeq" id="WP_044960409.1">
    <property type="nucleotide sequence ID" value="NZ_BAABFM010000010.1"/>
</dbReference>
<evidence type="ECO:0000313" key="1">
    <source>
        <dbReference type="EMBL" id="SFO46695.1"/>
    </source>
</evidence>
<dbReference type="SUPFAM" id="SSF88659">
    <property type="entry name" value="Sigma3 and sigma4 domains of RNA polymerase sigma factors"/>
    <property type="match status" value="1"/>
</dbReference>
<accession>A0A1I5HEL1</accession>
<dbReference type="EMBL" id="FOWD01000029">
    <property type="protein sequence ID" value="SFO46695.1"/>
    <property type="molecule type" value="Genomic_DNA"/>
</dbReference>
<reference evidence="1 2" key="1">
    <citation type="submission" date="2016-10" db="EMBL/GenBank/DDBJ databases">
        <authorList>
            <person name="de Groot N.N."/>
        </authorList>
    </citation>
    <scope>NUCLEOTIDE SEQUENCE [LARGE SCALE GENOMIC DNA]</scope>
    <source>
        <strain evidence="1 2">DSM 1283</strain>
    </source>
</reference>
<dbReference type="InterPro" id="IPR013324">
    <property type="entry name" value="RNA_pol_sigma_r3/r4-like"/>
</dbReference>
<dbReference type="Proteomes" id="UP000198806">
    <property type="component" value="Unassembled WGS sequence"/>
</dbReference>
<proteinExistence type="predicted"/>